<keyword evidence="2" id="KW-1185">Reference proteome</keyword>
<dbReference type="Pfam" id="PF14271">
    <property type="entry name" value="DUF4359"/>
    <property type="match status" value="1"/>
</dbReference>
<dbReference type="AlphaFoldDB" id="A0A2T1LSD6"/>
<proteinExistence type="predicted"/>
<evidence type="ECO:0000313" key="2">
    <source>
        <dbReference type="Proteomes" id="UP000239001"/>
    </source>
</evidence>
<comment type="caution">
    <text evidence="1">The sequence shown here is derived from an EMBL/GenBank/DDBJ whole genome shotgun (WGS) entry which is preliminary data.</text>
</comment>
<evidence type="ECO:0008006" key="3">
    <source>
        <dbReference type="Google" id="ProtNLM"/>
    </source>
</evidence>
<protein>
    <recommendedName>
        <fullName evidence="3">DUF4359 domain-containing protein</fullName>
    </recommendedName>
</protein>
<dbReference type="Proteomes" id="UP000239001">
    <property type="component" value="Unassembled WGS sequence"/>
</dbReference>
<dbReference type="EMBL" id="PXOH01000038">
    <property type="protein sequence ID" value="PSF32277.1"/>
    <property type="molecule type" value="Genomic_DNA"/>
</dbReference>
<dbReference type="OrthoDB" id="573423at2"/>
<sequence length="128" mass="14529">MKFSHLLSTCTGITLTSFGVVMVMTNPGQVAYEQYAAGRLTTYLKEDLCLQIKENGELKGVLRTQCKNLVDTGRPQLEQVITLATKRQNFVLFSIYQTELELPSPVPSYQFDTIAILQNFYTYQAMEM</sequence>
<gene>
    <name evidence="1" type="ORF">C7H19_21780</name>
</gene>
<reference evidence="1 2" key="1">
    <citation type="submission" date="2018-03" db="EMBL/GenBank/DDBJ databases">
        <title>The ancient ancestry and fast evolution of plastids.</title>
        <authorList>
            <person name="Moore K.R."/>
            <person name="Magnabosco C."/>
            <person name="Momper L."/>
            <person name="Gold D.A."/>
            <person name="Bosak T."/>
            <person name="Fournier G.P."/>
        </authorList>
    </citation>
    <scope>NUCLEOTIDE SEQUENCE [LARGE SCALE GENOMIC DNA]</scope>
    <source>
        <strain evidence="1 2">CCALA 016</strain>
    </source>
</reference>
<reference evidence="1 2" key="2">
    <citation type="submission" date="2018-03" db="EMBL/GenBank/DDBJ databases">
        <authorList>
            <person name="Keele B.F."/>
        </authorList>
    </citation>
    <scope>NUCLEOTIDE SEQUENCE [LARGE SCALE GENOMIC DNA]</scope>
    <source>
        <strain evidence="1 2">CCALA 016</strain>
    </source>
</reference>
<accession>A0A2T1LSD6</accession>
<dbReference type="InterPro" id="IPR025578">
    <property type="entry name" value="DUF4359"/>
</dbReference>
<name>A0A2T1LSD6_9CHRO</name>
<evidence type="ECO:0000313" key="1">
    <source>
        <dbReference type="EMBL" id="PSF32277.1"/>
    </source>
</evidence>
<dbReference type="RefSeq" id="WP_106459036.1">
    <property type="nucleotide sequence ID" value="NZ_PXOH01000038.1"/>
</dbReference>
<organism evidence="1 2">
    <name type="scientific">Aphanothece hegewaldii CCALA 016</name>
    <dbReference type="NCBI Taxonomy" id="2107694"/>
    <lineage>
        <taxon>Bacteria</taxon>
        <taxon>Bacillati</taxon>
        <taxon>Cyanobacteriota</taxon>
        <taxon>Cyanophyceae</taxon>
        <taxon>Oscillatoriophycideae</taxon>
        <taxon>Chroococcales</taxon>
        <taxon>Aphanothecaceae</taxon>
        <taxon>Aphanothece</taxon>
    </lineage>
</organism>